<organism evidence="8 9">
    <name type="scientific">Candidatus Roizmanbacteria bacterium RIFCSPHIGHO2_12_FULL_41_11</name>
    <dbReference type="NCBI Taxonomy" id="1802052"/>
    <lineage>
        <taxon>Bacteria</taxon>
        <taxon>Candidatus Roizmaniibacteriota</taxon>
    </lineage>
</organism>
<evidence type="ECO:0000256" key="5">
    <source>
        <dbReference type="ARBA" id="ARBA00022801"/>
    </source>
</evidence>
<evidence type="ECO:0000259" key="7">
    <source>
        <dbReference type="Pfam" id="PF00962"/>
    </source>
</evidence>
<dbReference type="InterPro" id="IPR032466">
    <property type="entry name" value="Metal_Hydrolase"/>
</dbReference>
<comment type="cofactor">
    <cofactor evidence="1">
        <name>Zn(2+)</name>
        <dbReference type="ChEBI" id="CHEBI:29105"/>
    </cofactor>
</comment>
<dbReference type="GO" id="GO:0005829">
    <property type="term" value="C:cytosol"/>
    <property type="evidence" value="ECO:0007669"/>
    <property type="project" value="TreeGrafter"/>
</dbReference>
<evidence type="ECO:0000256" key="6">
    <source>
        <dbReference type="ARBA" id="ARBA00022833"/>
    </source>
</evidence>
<dbReference type="PANTHER" id="PTHR11409">
    <property type="entry name" value="ADENOSINE DEAMINASE"/>
    <property type="match status" value="1"/>
</dbReference>
<feature type="domain" description="Adenosine deaminase" evidence="7">
    <location>
        <begin position="12"/>
        <end position="339"/>
    </location>
</feature>
<dbReference type="PANTHER" id="PTHR11409:SF43">
    <property type="entry name" value="ADENOSINE DEAMINASE"/>
    <property type="match status" value="1"/>
</dbReference>
<evidence type="ECO:0000256" key="3">
    <source>
        <dbReference type="ARBA" id="ARBA00012784"/>
    </source>
</evidence>
<protein>
    <recommendedName>
        <fullName evidence="3">adenosine deaminase</fullName>
        <ecNumber evidence="3">3.5.4.4</ecNumber>
    </recommendedName>
</protein>
<dbReference type="EMBL" id="MGAC01000017">
    <property type="protein sequence ID" value="OGK38343.1"/>
    <property type="molecule type" value="Genomic_DNA"/>
</dbReference>
<name>A0A1F7I4R0_9BACT</name>
<keyword evidence="5" id="KW-0378">Hydrolase</keyword>
<dbReference type="Gene3D" id="3.20.20.140">
    <property type="entry name" value="Metal-dependent hydrolases"/>
    <property type="match status" value="1"/>
</dbReference>
<evidence type="ECO:0000313" key="8">
    <source>
        <dbReference type="EMBL" id="OGK38343.1"/>
    </source>
</evidence>
<proteinExistence type="inferred from homology"/>
<dbReference type="GO" id="GO:0004000">
    <property type="term" value="F:adenosine deaminase activity"/>
    <property type="evidence" value="ECO:0007669"/>
    <property type="project" value="UniProtKB-ARBA"/>
</dbReference>
<dbReference type="InterPro" id="IPR006330">
    <property type="entry name" value="Ado/ade_deaminase"/>
</dbReference>
<sequence length="341" mass="39069">MCPVIEPKRELADLHAHLTSSISPAVYWHLAHSGGHKLPKSDYHDFADYITLTDSHKLTLKEYLDQIYHPILNKLSSGSIAVEKAIYESLTGAYRTNNITLLELRTNPMKHNHDGMVDLDHIILSMLRGMEQALLEYPTLWAGIIFCLDRQYSIKTNEIIIEKAIKYHRRGIIGIDFANYDTGNFHFKDYIELIAQARSAGLKVTAHSGETDNTNDLWDCLSYATPDRIGHGIKAAYDPKLMQELVKQRVVLEICPLSNIMTKAVKDWSEIKHILQTLWENGVKFCINTDWPEIIKDAHLAKQIDFIAKNNILTQQQLDQTIKWGFEASFVNQHKKSNLYL</sequence>
<dbReference type="InterPro" id="IPR001365">
    <property type="entry name" value="A_deaminase_dom"/>
</dbReference>
<dbReference type="GO" id="GO:0046103">
    <property type="term" value="P:inosine biosynthetic process"/>
    <property type="evidence" value="ECO:0007669"/>
    <property type="project" value="TreeGrafter"/>
</dbReference>
<evidence type="ECO:0000256" key="2">
    <source>
        <dbReference type="ARBA" id="ARBA00006676"/>
    </source>
</evidence>
<gene>
    <name evidence="8" type="ORF">A3F03_02130</name>
</gene>
<dbReference type="Pfam" id="PF00962">
    <property type="entry name" value="A_deaminase"/>
    <property type="match status" value="1"/>
</dbReference>
<dbReference type="AlphaFoldDB" id="A0A1F7I4R0"/>
<dbReference type="Proteomes" id="UP000176803">
    <property type="component" value="Unassembled WGS sequence"/>
</dbReference>
<dbReference type="GO" id="GO:0043103">
    <property type="term" value="P:hypoxanthine salvage"/>
    <property type="evidence" value="ECO:0007669"/>
    <property type="project" value="TreeGrafter"/>
</dbReference>
<dbReference type="SUPFAM" id="SSF51556">
    <property type="entry name" value="Metallo-dependent hydrolases"/>
    <property type="match status" value="1"/>
</dbReference>
<comment type="caution">
    <text evidence="8">The sequence shown here is derived from an EMBL/GenBank/DDBJ whole genome shotgun (WGS) entry which is preliminary data.</text>
</comment>
<evidence type="ECO:0000256" key="4">
    <source>
        <dbReference type="ARBA" id="ARBA00022723"/>
    </source>
</evidence>
<comment type="similarity">
    <text evidence="2">Belongs to the metallo-dependent hydrolases superfamily. Adenosine and AMP deaminases family.</text>
</comment>
<keyword evidence="6" id="KW-0862">Zinc</keyword>
<keyword evidence="4" id="KW-0479">Metal-binding</keyword>
<reference evidence="8 9" key="1">
    <citation type="journal article" date="2016" name="Nat. Commun.">
        <title>Thousands of microbial genomes shed light on interconnected biogeochemical processes in an aquifer system.</title>
        <authorList>
            <person name="Anantharaman K."/>
            <person name="Brown C.T."/>
            <person name="Hug L.A."/>
            <person name="Sharon I."/>
            <person name="Castelle C.J."/>
            <person name="Probst A.J."/>
            <person name="Thomas B.C."/>
            <person name="Singh A."/>
            <person name="Wilkins M.J."/>
            <person name="Karaoz U."/>
            <person name="Brodie E.L."/>
            <person name="Williams K.H."/>
            <person name="Hubbard S.S."/>
            <person name="Banfield J.F."/>
        </authorList>
    </citation>
    <scope>NUCLEOTIDE SEQUENCE [LARGE SCALE GENOMIC DNA]</scope>
</reference>
<dbReference type="GO" id="GO:0046872">
    <property type="term" value="F:metal ion binding"/>
    <property type="evidence" value="ECO:0007669"/>
    <property type="project" value="UniProtKB-KW"/>
</dbReference>
<evidence type="ECO:0000256" key="1">
    <source>
        <dbReference type="ARBA" id="ARBA00001947"/>
    </source>
</evidence>
<accession>A0A1F7I4R0</accession>
<dbReference type="GO" id="GO:0006154">
    <property type="term" value="P:adenosine catabolic process"/>
    <property type="evidence" value="ECO:0007669"/>
    <property type="project" value="TreeGrafter"/>
</dbReference>
<evidence type="ECO:0000313" key="9">
    <source>
        <dbReference type="Proteomes" id="UP000176803"/>
    </source>
</evidence>
<dbReference type="EC" id="3.5.4.4" evidence="3"/>